<protein>
    <recommendedName>
        <fullName evidence="2">Serine protease</fullName>
    </recommendedName>
</protein>
<dbReference type="AlphaFoldDB" id="A0A368RKV5"/>
<dbReference type="InterPro" id="IPR009003">
    <property type="entry name" value="Peptidase_S1_PA"/>
</dbReference>
<dbReference type="SUPFAM" id="SSF50494">
    <property type="entry name" value="Trypsin-like serine proteases"/>
    <property type="match status" value="1"/>
</dbReference>
<gene>
    <name evidence="1" type="ORF">SETIT_6G127800v2</name>
</gene>
<dbReference type="PANTHER" id="PTHR43019">
    <property type="entry name" value="SERINE ENDOPROTEASE DEGS"/>
    <property type="match status" value="1"/>
</dbReference>
<accession>A0A368RKV5</accession>
<proteinExistence type="predicted"/>
<sequence>MAATAAASGDLGHFFLSNGISVEEHNELVKSVEPLRGSVVRIILANKKNVVVQTGTASLVYRGDERSLFLTCAHNFGEKLRGEVIRLPNGDTVEDYPIEHIVYRHKGRDLLLFSVKDLPQCQCLEFSTDEVKENDKVVLLGFSGPPLWVNNKELVPAPVVALSILTGVVCTDPYKTEGDQHHEKIIYSCQAIQGHSGSPLFKNGKLVAVHIAADKNWRDGVSTNTVLHSLREHLELGTDNEDTIDKLLERLYNKSGHVPYAELQTCQEEEE</sequence>
<dbReference type="Gene3D" id="2.40.10.120">
    <property type="match status" value="1"/>
</dbReference>
<reference evidence="1" key="2">
    <citation type="submission" date="2015-07" db="EMBL/GenBank/DDBJ databases">
        <authorList>
            <person name="Noorani M."/>
        </authorList>
    </citation>
    <scope>NUCLEOTIDE SEQUENCE</scope>
    <source>
        <strain evidence="1">Yugu1</strain>
    </source>
</reference>
<name>A0A368RKV5_SETIT</name>
<dbReference type="Pfam" id="PF13365">
    <property type="entry name" value="Trypsin_2"/>
    <property type="match status" value="1"/>
</dbReference>
<dbReference type="OrthoDB" id="672133at2759"/>
<reference evidence="1" key="1">
    <citation type="journal article" date="2012" name="Nat. Biotechnol.">
        <title>Reference genome sequence of the model plant Setaria.</title>
        <authorList>
            <person name="Bennetzen J.L."/>
            <person name="Schmutz J."/>
            <person name="Wang H."/>
            <person name="Percifield R."/>
            <person name="Hawkins J."/>
            <person name="Pontaroli A.C."/>
            <person name="Estep M."/>
            <person name="Feng L."/>
            <person name="Vaughn J.N."/>
            <person name="Grimwood J."/>
            <person name="Jenkins J."/>
            <person name="Barry K."/>
            <person name="Lindquist E."/>
            <person name="Hellsten U."/>
            <person name="Deshpande S."/>
            <person name="Wang X."/>
            <person name="Wu X."/>
            <person name="Mitros T."/>
            <person name="Triplett J."/>
            <person name="Yang X."/>
            <person name="Ye C.Y."/>
            <person name="Mauro-Herrera M."/>
            <person name="Wang L."/>
            <person name="Li P."/>
            <person name="Sharma M."/>
            <person name="Sharma R."/>
            <person name="Ronald P.C."/>
            <person name="Panaud O."/>
            <person name="Kellogg E.A."/>
            <person name="Brutnell T.P."/>
            <person name="Doust A.N."/>
            <person name="Tuskan G.A."/>
            <person name="Rokhsar D."/>
            <person name="Devos K.M."/>
        </authorList>
    </citation>
    <scope>NUCLEOTIDE SEQUENCE [LARGE SCALE GENOMIC DNA]</scope>
    <source>
        <strain evidence="1">Yugu1</strain>
    </source>
</reference>
<dbReference type="EMBL" id="CM003533">
    <property type="protein sequence ID" value="RCV30836.1"/>
    <property type="molecule type" value="Genomic_DNA"/>
</dbReference>
<evidence type="ECO:0008006" key="2">
    <source>
        <dbReference type="Google" id="ProtNLM"/>
    </source>
</evidence>
<dbReference type="PANTHER" id="PTHR43019:SF23">
    <property type="entry name" value="PROTEASE DO-LIKE 5, CHLOROPLASTIC"/>
    <property type="match status" value="1"/>
</dbReference>
<organism evidence="1">
    <name type="scientific">Setaria italica</name>
    <name type="common">Foxtail millet</name>
    <name type="synonym">Panicum italicum</name>
    <dbReference type="NCBI Taxonomy" id="4555"/>
    <lineage>
        <taxon>Eukaryota</taxon>
        <taxon>Viridiplantae</taxon>
        <taxon>Streptophyta</taxon>
        <taxon>Embryophyta</taxon>
        <taxon>Tracheophyta</taxon>
        <taxon>Spermatophyta</taxon>
        <taxon>Magnoliopsida</taxon>
        <taxon>Liliopsida</taxon>
        <taxon>Poales</taxon>
        <taxon>Poaceae</taxon>
        <taxon>PACMAD clade</taxon>
        <taxon>Panicoideae</taxon>
        <taxon>Panicodae</taxon>
        <taxon>Paniceae</taxon>
        <taxon>Cenchrinae</taxon>
        <taxon>Setaria</taxon>
    </lineage>
</organism>
<evidence type="ECO:0000313" key="1">
    <source>
        <dbReference type="EMBL" id="RCV30836.1"/>
    </source>
</evidence>